<gene>
    <name evidence="2" type="ORF">N0F65_003346</name>
</gene>
<name>A0AAV2ZAP1_9STRA</name>
<reference evidence="2" key="1">
    <citation type="submission" date="2022-11" db="EMBL/GenBank/DDBJ databases">
        <authorList>
            <person name="Morgan W.R."/>
            <person name="Tartar A."/>
        </authorList>
    </citation>
    <scope>NUCLEOTIDE SEQUENCE</scope>
    <source>
        <strain evidence="2">ARSEF 373</strain>
    </source>
</reference>
<dbReference type="Proteomes" id="UP001146120">
    <property type="component" value="Unassembled WGS sequence"/>
</dbReference>
<evidence type="ECO:0000313" key="2">
    <source>
        <dbReference type="EMBL" id="DBA03099.1"/>
    </source>
</evidence>
<sequence>MAQPNAPYFECIMSVEQEAQAFVDAEGTVTFAQVPDERFRYVLTSDKIETRLELQSLKSKQKWEVRANDEEARAFGPQGMELRRQVVATFLKVSFVIWQSHLGDTLAGTDSIHTLALHPRDRAYVLKLTLKFSPVFSPVYSFEMQPLVVQMEDILRGFIHDLQLEVAELKSNVTQLNNKLKVQETTAATDKQQLADEIAALREELQREKASTATTTAPAVTGSGFASFAAAAPKPAGAPTGFSFAASR</sequence>
<organism evidence="2 3">
    <name type="scientific">Lagenidium giganteum</name>
    <dbReference type="NCBI Taxonomy" id="4803"/>
    <lineage>
        <taxon>Eukaryota</taxon>
        <taxon>Sar</taxon>
        <taxon>Stramenopiles</taxon>
        <taxon>Oomycota</taxon>
        <taxon>Peronosporomycetes</taxon>
        <taxon>Pythiales</taxon>
        <taxon>Pythiaceae</taxon>
    </lineage>
</organism>
<protein>
    <submittedName>
        <fullName evidence="2">Uncharacterized protein</fullName>
    </submittedName>
</protein>
<keyword evidence="3" id="KW-1185">Reference proteome</keyword>
<comment type="caution">
    <text evidence="2">The sequence shown here is derived from an EMBL/GenBank/DDBJ whole genome shotgun (WGS) entry which is preliminary data.</text>
</comment>
<keyword evidence="1" id="KW-0175">Coiled coil</keyword>
<dbReference type="EMBL" id="DAKRPA010000023">
    <property type="protein sequence ID" value="DBA03099.1"/>
    <property type="molecule type" value="Genomic_DNA"/>
</dbReference>
<dbReference type="AlphaFoldDB" id="A0AAV2ZAP1"/>
<proteinExistence type="predicted"/>
<reference evidence="2" key="2">
    <citation type="journal article" date="2023" name="Microbiol Resour">
        <title>Decontamination and Annotation of the Draft Genome Sequence of the Oomycete Lagenidium giganteum ARSEF 373.</title>
        <authorList>
            <person name="Morgan W.R."/>
            <person name="Tartar A."/>
        </authorList>
    </citation>
    <scope>NUCLEOTIDE SEQUENCE</scope>
    <source>
        <strain evidence="2">ARSEF 373</strain>
    </source>
</reference>
<feature type="coiled-coil region" evidence="1">
    <location>
        <begin position="159"/>
        <end position="211"/>
    </location>
</feature>
<evidence type="ECO:0000256" key="1">
    <source>
        <dbReference type="SAM" id="Coils"/>
    </source>
</evidence>
<evidence type="ECO:0000313" key="3">
    <source>
        <dbReference type="Proteomes" id="UP001146120"/>
    </source>
</evidence>
<accession>A0AAV2ZAP1</accession>